<dbReference type="EMBL" id="ATCN01000118">
    <property type="protein sequence ID" value="EPR79775.1"/>
    <property type="molecule type" value="Genomic_DNA"/>
</dbReference>
<dbReference type="HOGENOM" id="CLU_504500_0_0_1"/>
<dbReference type="OrthoDB" id="10672273at2759"/>
<dbReference type="AlphaFoldDB" id="S7WA19"/>
<accession>S7WA19</accession>
<organism evidence="1 2">
    <name type="scientific">Spraguea lophii (strain 42_110)</name>
    <name type="common">Microsporidian parasite</name>
    <dbReference type="NCBI Taxonomy" id="1358809"/>
    <lineage>
        <taxon>Eukaryota</taxon>
        <taxon>Fungi</taxon>
        <taxon>Fungi incertae sedis</taxon>
        <taxon>Microsporidia</taxon>
        <taxon>Spragueidae</taxon>
        <taxon>Spraguea</taxon>
    </lineage>
</organism>
<reference evidence="2" key="1">
    <citation type="journal article" date="2013" name="PLoS Genet.">
        <title>The genome of Spraguea lophii and the basis of host-microsporidian interactions.</title>
        <authorList>
            <person name="Campbell S.E."/>
            <person name="Williams T.A."/>
            <person name="Yousuf A."/>
            <person name="Soanes D.M."/>
            <person name="Paszkiewicz K.H."/>
            <person name="Williams B.A.P."/>
        </authorList>
    </citation>
    <scope>NUCLEOTIDE SEQUENCE [LARGE SCALE GENOMIC DNA]</scope>
    <source>
        <strain evidence="2">42_110</strain>
    </source>
</reference>
<name>S7WA19_SPRLO</name>
<evidence type="ECO:0000313" key="1">
    <source>
        <dbReference type="EMBL" id="EPR79775.1"/>
    </source>
</evidence>
<dbReference type="Proteomes" id="UP000014978">
    <property type="component" value="Unassembled WGS sequence"/>
</dbReference>
<proteinExistence type="predicted"/>
<keyword evidence="2" id="KW-1185">Reference proteome</keyword>
<dbReference type="VEuPathDB" id="MicrosporidiaDB:SLOPH_608"/>
<sequence length="540" mass="65558">MERFVIPRKISANIEYFHCSSKKLIISAKNKIWIISLNGKIYSEISIIEKILEIKTYKSYVIIKMESGYYYFILGDKTITKIDLEIKQIIVKKHIYFLWNNNIYRTSSLKNIHNSELVETFKYPILGFTILENYFIYFLKDKVIISKDDISEEISCLAGIEIISVSEYLHWMIIETDKHLIIYSLYKDPIAIQKPEIYYGVVRGKYILYILSDNINIHSMISGNKISSLKLTAFSGSYDDVTDTLWLYSTIFYEIRLKFTEIIYNELIKYKLYKSAVNIYSERTYYDYALHLFEIHERKKAIYFLGLSKRKIEFDYKEVLNTLEYKKQEYLIKSNVNVFLTLDELIELLTINLKATKRNYDFLSFVLYRLNRHKKLKKIFEFCHTNKLDIKFIKRKKFQVNNTTEKIFFYYWNYFNINNKILYYFNNERYDECWKALNLYKKEIKDINSLLRTIINILTKKESKEMVKYFYYYLKEEILYFIVEYQLITNLKYYLEITEDISYNTQAIFKAIKMSNHEIFEEIYYFILKYKNENDLKYEL</sequence>
<gene>
    <name evidence="1" type="ORF">SLOPH_608</name>
</gene>
<feature type="non-terminal residue" evidence="1">
    <location>
        <position position="540"/>
    </location>
</feature>
<protein>
    <submittedName>
        <fullName evidence="1">Uncharacterized protein</fullName>
    </submittedName>
</protein>
<dbReference type="InParanoid" id="S7WA19"/>
<evidence type="ECO:0000313" key="2">
    <source>
        <dbReference type="Proteomes" id="UP000014978"/>
    </source>
</evidence>
<comment type="caution">
    <text evidence="1">The sequence shown here is derived from an EMBL/GenBank/DDBJ whole genome shotgun (WGS) entry which is preliminary data.</text>
</comment>